<evidence type="ECO:0000313" key="2">
    <source>
        <dbReference type="Proteomes" id="UP000198357"/>
    </source>
</evidence>
<dbReference type="AlphaFoldDB" id="A0AB33CAH6"/>
<gene>
    <name evidence="1" type="ORF">XcvCFBP7111P_07040</name>
</gene>
<dbReference type="EMBL" id="CP022263">
    <property type="protein sequence ID" value="ASK91287.1"/>
    <property type="molecule type" value="Genomic_DNA"/>
</dbReference>
<sequence length="72" mass="8050">MKGYKIAVRVVDFLQVASCIKLFNGLIGSVDMPAHQRPVLPNFLEYVAHVAFCMPFATAHVLEQIRVATWSC</sequence>
<protein>
    <submittedName>
        <fullName evidence="1">Uncharacterized protein</fullName>
    </submittedName>
</protein>
<evidence type="ECO:0000313" key="1">
    <source>
        <dbReference type="EMBL" id="ASK91287.1"/>
    </source>
</evidence>
<reference evidence="1 2" key="1">
    <citation type="submission" date="2017-06" db="EMBL/GenBank/DDBJ databases">
        <title>First complete genome sequences of Xanthomonas citri pv. vignicola strains CFBP 7111, CFBP 7112 and CFBP 7113 using long-read technology.</title>
        <authorList>
            <person name="Ruh M."/>
            <person name="Briand M."/>
            <person name="Bonneau S."/>
            <person name="Jacques M.A."/>
            <person name="Chen N.W.G."/>
        </authorList>
    </citation>
    <scope>NUCLEOTIDE SEQUENCE [LARGE SCALE GENOMIC DNA]</scope>
    <source>
        <strain evidence="1 2">CFBP7111</strain>
    </source>
</reference>
<dbReference type="Proteomes" id="UP000198357">
    <property type="component" value="Chromosome"/>
</dbReference>
<name>A0AB33CAH6_XANCI</name>
<accession>A0AB33CAH6</accession>
<organism evidence="1 2">
    <name type="scientific">Xanthomonas citri pv. vignicola</name>
    <dbReference type="NCBI Taxonomy" id="473426"/>
    <lineage>
        <taxon>Bacteria</taxon>
        <taxon>Pseudomonadati</taxon>
        <taxon>Pseudomonadota</taxon>
        <taxon>Gammaproteobacteria</taxon>
        <taxon>Lysobacterales</taxon>
        <taxon>Lysobacteraceae</taxon>
        <taxon>Xanthomonas</taxon>
    </lineage>
</organism>
<proteinExistence type="predicted"/>